<dbReference type="RefSeq" id="WP_377163662.1">
    <property type="nucleotide sequence ID" value="NZ_JBHSMQ010000001.1"/>
</dbReference>
<keyword evidence="2" id="KW-1185">Reference proteome</keyword>
<dbReference type="Proteomes" id="UP001596052">
    <property type="component" value="Unassembled WGS sequence"/>
</dbReference>
<name>A0ABW0KLU0_9BACT</name>
<proteinExistence type="predicted"/>
<accession>A0ABW0KLU0</accession>
<protein>
    <submittedName>
        <fullName evidence="1">Uncharacterized protein</fullName>
    </submittedName>
</protein>
<evidence type="ECO:0000313" key="2">
    <source>
        <dbReference type="Proteomes" id="UP001596052"/>
    </source>
</evidence>
<reference evidence="2" key="1">
    <citation type="journal article" date="2019" name="Int. J. Syst. Evol. Microbiol.">
        <title>The Global Catalogue of Microorganisms (GCM) 10K type strain sequencing project: providing services to taxonomists for standard genome sequencing and annotation.</title>
        <authorList>
            <consortium name="The Broad Institute Genomics Platform"/>
            <consortium name="The Broad Institute Genome Sequencing Center for Infectious Disease"/>
            <person name="Wu L."/>
            <person name="Ma J."/>
        </authorList>
    </citation>
    <scope>NUCLEOTIDE SEQUENCE [LARGE SCALE GENOMIC DNA]</scope>
    <source>
        <strain evidence="2">CGMCC 4.1469</strain>
    </source>
</reference>
<gene>
    <name evidence="1" type="ORF">ACFQDI_04035</name>
</gene>
<dbReference type="EMBL" id="JBHSMQ010000001">
    <property type="protein sequence ID" value="MFC5454017.1"/>
    <property type="molecule type" value="Genomic_DNA"/>
</dbReference>
<comment type="caution">
    <text evidence="1">The sequence shown here is derived from an EMBL/GenBank/DDBJ whole genome shotgun (WGS) entry which is preliminary data.</text>
</comment>
<organism evidence="1 2">
    <name type="scientific">Prosthecobacter fluviatilis</name>
    <dbReference type="NCBI Taxonomy" id="445931"/>
    <lineage>
        <taxon>Bacteria</taxon>
        <taxon>Pseudomonadati</taxon>
        <taxon>Verrucomicrobiota</taxon>
        <taxon>Verrucomicrobiia</taxon>
        <taxon>Verrucomicrobiales</taxon>
        <taxon>Verrucomicrobiaceae</taxon>
        <taxon>Prosthecobacter</taxon>
    </lineage>
</organism>
<sequence>MSMVLHRLRSGLIYSQDFAEYLESKRDAEAIGHPGDVLHLDYVRCSQGELSGQEWCQLTWVSGAQAATEHRHQIGGVEVYIHKQAMRGLKNRLLHFDGTNVVVKS</sequence>
<evidence type="ECO:0000313" key="1">
    <source>
        <dbReference type="EMBL" id="MFC5454017.1"/>
    </source>
</evidence>